<dbReference type="PRINTS" id="PR00469">
    <property type="entry name" value="PNDRDTASEII"/>
</dbReference>
<dbReference type="InterPro" id="IPR036188">
    <property type="entry name" value="FAD/NAD-bd_sf"/>
</dbReference>
<evidence type="ECO:0000313" key="4">
    <source>
        <dbReference type="EMBL" id="SMO82395.1"/>
    </source>
</evidence>
<dbReference type="InterPro" id="IPR023753">
    <property type="entry name" value="FAD/NAD-binding_dom"/>
</dbReference>
<gene>
    <name evidence="4" type="ORF">SAMN06264867_110100</name>
</gene>
<proteinExistence type="predicted"/>
<feature type="domain" description="FAD/NAD(P)-binding" evidence="3">
    <location>
        <begin position="8"/>
        <end position="77"/>
    </location>
</feature>
<evidence type="ECO:0000259" key="3">
    <source>
        <dbReference type="Pfam" id="PF07992"/>
    </source>
</evidence>
<dbReference type="SUPFAM" id="SSF51905">
    <property type="entry name" value="FAD/NAD(P)-binding domain"/>
    <property type="match status" value="1"/>
</dbReference>
<evidence type="ECO:0000313" key="5">
    <source>
        <dbReference type="Proteomes" id="UP000319712"/>
    </source>
</evidence>
<dbReference type="GO" id="GO:0016491">
    <property type="term" value="F:oxidoreductase activity"/>
    <property type="evidence" value="ECO:0007669"/>
    <property type="project" value="UniProtKB-KW"/>
</dbReference>
<protein>
    <submittedName>
        <fullName evidence="4">Pyridine nucleotide-disulphide oxidoreductase</fullName>
    </submittedName>
</protein>
<evidence type="ECO:0000256" key="2">
    <source>
        <dbReference type="ARBA" id="ARBA00023002"/>
    </source>
</evidence>
<dbReference type="PANTHER" id="PTHR48105">
    <property type="entry name" value="THIOREDOXIN REDUCTASE 1-RELATED-RELATED"/>
    <property type="match status" value="1"/>
</dbReference>
<dbReference type="Pfam" id="PF07992">
    <property type="entry name" value="Pyr_redox_2"/>
    <property type="match status" value="1"/>
</dbReference>
<dbReference type="AlphaFoldDB" id="A0A521EET4"/>
<dbReference type="Gene3D" id="3.50.50.60">
    <property type="entry name" value="FAD/NAD(P)-binding domain"/>
    <property type="match status" value="1"/>
</dbReference>
<reference evidence="4 5" key="1">
    <citation type="submission" date="2017-05" db="EMBL/GenBank/DDBJ databases">
        <authorList>
            <person name="Varghese N."/>
            <person name="Submissions S."/>
        </authorList>
    </citation>
    <scope>NUCLEOTIDE SEQUENCE [LARGE SCALE GENOMIC DNA]</scope>
    <source>
        <strain evidence="4 5">DSM 19504</strain>
    </source>
</reference>
<name>A0A521EET4_9EURY</name>
<accession>A0A521EET4</accession>
<dbReference type="Proteomes" id="UP000319712">
    <property type="component" value="Unassembled WGS sequence"/>
</dbReference>
<dbReference type="EMBL" id="FXTD01000010">
    <property type="protein sequence ID" value="SMO82395.1"/>
    <property type="molecule type" value="Genomic_DNA"/>
</dbReference>
<evidence type="ECO:0000256" key="1">
    <source>
        <dbReference type="ARBA" id="ARBA00022630"/>
    </source>
</evidence>
<keyword evidence="2" id="KW-0560">Oxidoreductase</keyword>
<dbReference type="OrthoDB" id="214187at2157"/>
<dbReference type="RefSeq" id="WP_142987408.1">
    <property type="nucleotide sequence ID" value="NZ_FXTD01000010.1"/>
</dbReference>
<dbReference type="InterPro" id="IPR050097">
    <property type="entry name" value="Ferredoxin-NADP_redctase_2"/>
</dbReference>
<sequence length="344" mass="37051">MTVSFDRDVVVIGGGPAGSSAGVFLARGGLDVAVFDRGRSSLARCAHLENYLGFPAGIDVGTFADLAHDHLRRAGCTVVDDLIESVERRDATGGSTADDEIASDDADGCMGFRIVPQEGAPVTARRVVAATRYGGEYLRGLDDGAAMFETREHHGETTEHFDREYADRDGTTPIDGLYVATPSEADRQAITAAARGARVGKRVVADARIDEGWWRAAAEGVDWLRREAELGEEWADRDRWVEWFDAHHADAPVDSDSERYARVREAAIDDALSAYVDAEEIESRAAAGRRAVAERLDPDSVVDAHDPDALLDAMDDEAIAAYATEEVGGITRENAPETVDGGCR</sequence>
<keyword evidence="5" id="KW-1185">Reference proteome</keyword>
<organism evidence="4 5">
    <name type="scientific">Halorubrum cibi</name>
    <dbReference type="NCBI Taxonomy" id="413815"/>
    <lineage>
        <taxon>Archaea</taxon>
        <taxon>Methanobacteriati</taxon>
        <taxon>Methanobacteriota</taxon>
        <taxon>Stenosarchaea group</taxon>
        <taxon>Halobacteria</taxon>
        <taxon>Halobacteriales</taxon>
        <taxon>Haloferacaceae</taxon>
        <taxon>Halorubrum</taxon>
    </lineage>
</organism>
<keyword evidence="1" id="KW-0285">Flavoprotein</keyword>